<dbReference type="GO" id="GO:0019265">
    <property type="term" value="P:glycine biosynthetic process, by transamination of glyoxylate"/>
    <property type="evidence" value="ECO:0007669"/>
    <property type="project" value="TreeGrafter"/>
</dbReference>
<keyword evidence="4" id="KW-0032">Aminotransferase</keyword>
<name>A0A8H5EXX1_9AGAR</name>
<evidence type="ECO:0000256" key="7">
    <source>
        <dbReference type="PIRSR" id="PIRSR000524-1"/>
    </source>
</evidence>
<dbReference type="PANTHER" id="PTHR21152">
    <property type="entry name" value="AMINOTRANSFERASE CLASS V"/>
    <property type="match status" value="1"/>
</dbReference>
<dbReference type="InterPro" id="IPR024169">
    <property type="entry name" value="SP_NH2Trfase/AEP_transaminase"/>
</dbReference>
<evidence type="ECO:0000256" key="9">
    <source>
        <dbReference type="RuleBase" id="RU004075"/>
    </source>
</evidence>
<evidence type="ECO:0000256" key="10">
    <source>
        <dbReference type="RuleBase" id="RU004504"/>
    </source>
</evidence>
<evidence type="ECO:0000256" key="6">
    <source>
        <dbReference type="ARBA" id="ARBA00022898"/>
    </source>
</evidence>
<dbReference type="AlphaFoldDB" id="A0A8H5EXX1"/>
<evidence type="ECO:0000256" key="5">
    <source>
        <dbReference type="ARBA" id="ARBA00022679"/>
    </source>
</evidence>
<dbReference type="GO" id="GO:0004760">
    <property type="term" value="F:L-serine-pyruvate transaminase activity"/>
    <property type="evidence" value="ECO:0007669"/>
    <property type="project" value="TreeGrafter"/>
</dbReference>
<dbReference type="GO" id="GO:0008453">
    <property type="term" value="F:alanine-glyoxylate transaminase activity"/>
    <property type="evidence" value="ECO:0007669"/>
    <property type="project" value="UniProtKB-EC"/>
</dbReference>
<feature type="binding site" evidence="7">
    <location>
        <position position="359"/>
    </location>
    <ligand>
        <name>substrate</name>
    </ligand>
</feature>
<dbReference type="EMBL" id="JAACJJ010000042">
    <property type="protein sequence ID" value="KAF5316484.1"/>
    <property type="molecule type" value="Genomic_DNA"/>
</dbReference>
<dbReference type="InterPro" id="IPR000192">
    <property type="entry name" value="Aminotrans_V_dom"/>
</dbReference>
<dbReference type="GO" id="GO:0005777">
    <property type="term" value="C:peroxisome"/>
    <property type="evidence" value="ECO:0007669"/>
    <property type="project" value="TreeGrafter"/>
</dbReference>
<comment type="cofactor">
    <cofactor evidence="1 8 10">
        <name>pyridoxal 5'-phosphate</name>
        <dbReference type="ChEBI" id="CHEBI:597326"/>
    </cofactor>
</comment>
<evidence type="ECO:0000256" key="3">
    <source>
        <dbReference type="ARBA" id="ARBA00013049"/>
    </source>
</evidence>
<organism evidence="12 13">
    <name type="scientific">Psilocybe cf. subviscida</name>
    <dbReference type="NCBI Taxonomy" id="2480587"/>
    <lineage>
        <taxon>Eukaryota</taxon>
        <taxon>Fungi</taxon>
        <taxon>Dikarya</taxon>
        <taxon>Basidiomycota</taxon>
        <taxon>Agaricomycotina</taxon>
        <taxon>Agaricomycetes</taxon>
        <taxon>Agaricomycetidae</taxon>
        <taxon>Agaricales</taxon>
        <taxon>Agaricineae</taxon>
        <taxon>Strophariaceae</taxon>
        <taxon>Psilocybe</taxon>
    </lineage>
</organism>
<dbReference type="Pfam" id="PF00266">
    <property type="entry name" value="Aminotran_5"/>
    <property type="match status" value="1"/>
</dbReference>
<dbReference type="Gene3D" id="3.40.640.10">
    <property type="entry name" value="Type I PLP-dependent aspartate aminotransferase-like (Major domain)"/>
    <property type="match status" value="1"/>
</dbReference>
<evidence type="ECO:0000313" key="13">
    <source>
        <dbReference type="Proteomes" id="UP000567179"/>
    </source>
</evidence>
<feature type="modified residue" description="N6-(pyridoxal phosphate)lysine" evidence="8">
    <location>
        <position position="202"/>
    </location>
</feature>
<dbReference type="InterPro" id="IPR015422">
    <property type="entry name" value="PyrdxlP-dep_Trfase_small"/>
</dbReference>
<protein>
    <recommendedName>
        <fullName evidence="3">alanine--glyoxylate transaminase</fullName>
        <ecNumber evidence="3">2.6.1.44</ecNumber>
    </recommendedName>
</protein>
<dbReference type="InterPro" id="IPR020578">
    <property type="entry name" value="Aminotrans_V_PyrdxlP_BS"/>
</dbReference>
<dbReference type="EC" id="2.6.1.44" evidence="3"/>
<dbReference type="Proteomes" id="UP000567179">
    <property type="component" value="Unassembled WGS sequence"/>
</dbReference>
<evidence type="ECO:0000256" key="8">
    <source>
        <dbReference type="PIRSR" id="PIRSR000524-50"/>
    </source>
</evidence>
<evidence type="ECO:0000256" key="2">
    <source>
        <dbReference type="ARBA" id="ARBA00009236"/>
    </source>
</evidence>
<evidence type="ECO:0000256" key="1">
    <source>
        <dbReference type="ARBA" id="ARBA00001933"/>
    </source>
</evidence>
<comment type="similarity">
    <text evidence="2 9">Belongs to the class-V pyridoxal-phosphate-dependent aminotransferase family.</text>
</comment>
<comment type="caution">
    <text evidence="12">The sequence shown here is derived from an EMBL/GenBank/DDBJ whole genome shotgun (WGS) entry which is preliminary data.</text>
</comment>
<evidence type="ECO:0000313" key="12">
    <source>
        <dbReference type="EMBL" id="KAF5316484.1"/>
    </source>
</evidence>
<dbReference type="FunFam" id="3.40.640.10:FF:000027">
    <property type="entry name" value="Serine--pyruvate aminotransferase, mitochondrial"/>
    <property type="match status" value="1"/>
</dbReference>
<evidence type="ECO:0000259" key="11">
    <source>
        <dbReference type="Pfam" id="PF00266"/>
    </source>
</evidence>
<dbReference type="InterPro" id="IPR015421">
    <property type="entry name" value="PyrdxlP-dep_Trfase_major"/>
</dbReference>
<dbReference type="PIRSF" id="PIRSF000524">
    <property type="entry name" value="SPT"/>
    <property type="match status" value="1"/>
</dbReference>
<dbReference type="InterPro" id="IPR015424">
    <property type="entry name" value="PyrdxlP-dep_Trfase"/>
</dbReference>
<keyword evidence="5" id="KW-0808">Transferase</keyword>
<feature type="domain" description="Aminotransferase class V" evidence="11">
    <location>
        <begin position="29"/>
        <end position="348"/>
    </location>
</feature>
<dbReference type="FunFam" id="3.90.1150.10:FF:000049">
    <property type="entry name" value="Alanine-glyoxylate aminotransferase 1"/>
    <property type="match status" value="1"/>
</dbReference>
<dbReference type="PANTHER" id="PTHR21152:SF24">
    <property type="entry name" value="ALANINE--GLYOXYLATE AMINOTRANSFERASE 1"/>
    <property type="match status" value="1"/>
</dbReference>
<keyword evidence="6 8" id="KW-0663">Pyridoxal phosphate</keyword>
<gene>
    <name evidence="12" type="ORF">D9619_006104</name>
</gene>
<accession>A0A8H5EXX1</accession>
<proteinExistence type="inferred from homology"/>
<sequence length="400" mass="42576">MPQQQKLLAIPGPIPLSPAVQAVAGLQPLSHVSPEFVKIFQESLAMTREVVGTTSASGALILAGSGTLGWDQVGANLIERDDRVLVLHTGYFGQGFKECLELYGAKVDVVKAPLGGVVDSKAVEHALHKALNEGSRRGYKMVTITHVDTSTGVLSDARTIAACVRRTSPGTLVVLDAVCSLASEDVQMDNWGLDVILSASQKGLGAPPGLSILIASQRTMSLWEERVKRGVHSNSFYSSWEKWIPIMRAYDAGKSAYFGTPAVSIVRAYHASLTEITRGPVSLSQRLQMHIAASDAIKAAAERLGMTQLAAVPSARAHGMSALYVPADVAVADVLGAVGRRGVVMAGGLVAEVKDRYIRIGHMGWSVVGEDGKDVRRVIRALEDAVQEVAAAKRKDQARL</sequence>
<dbReference type="PROSITE" id="PS00595">
    <property type="entry name" value="AA_TRANSFER_CLASS_5"/>
    <property type="match status" value="1"/>
</dbReference>
<keyword evidence="13" id="KW-1185">Reference proteome</keyword>
<reference evidence="12 13" key="1">
    <citation type="journal article" date="2020" name="ISME J.">
        <title>Uncovering the hidden diversity of litter-decomposition mechanisms in mushroom-forming fungi.</title>
        <authorList>
            <person name="Floudas D."/>
            <person name="Bentzer J."/>
            <person name="Ahren D."/>
            <person name="Johansson T."/>
            <person name="Persson P."/>
            <person name="Tunlid A."/>
        </authorList>
    </citation>
    <scope>NUCLEOTIDE SEQUENCE [LARGE SCALE GENOMIC DNA]</scope>
    <source>
        <strain evidence="12 13">CBS 101986</strain>
    </source>
</reference>
<dbReference type="OrthoDB" id="7403325at2759"/>
<dbReference type="SUPFAM" id="SSF53383">
    <property type="entry name" value="PLP-dependent transferases"/>
    <property type="match status" value="1"/>
</dbReference>
<evidence type="ECO:0000256" key="4">
    <source>
        <dbReference type="ARBA" id="ARBA00022576"/>
    </source>
</evidence>
<dbReference type="Gene3D" id="3.90.1150.10">
    <property type="entry name" value="Aspartate Aminotransferase, domain 1"/>
    <property type="match status" value="1"/>
</dbReference>